<organism evidence="2 3">
    <name type="scientific">Rouxiella aceris</name>
    <dbReference type="NCBI Taxonomy" id="2703884"/>
    <lineage>
        <taxon>Bacteria</taxon>
        <taxon>Pseudomonadati</taxon>
        <taxon>Pseudomonadota</taxon>
        <taxon>Gammaproteobacteria</taxon>
        <taxon>Enterobacterales</taxon>
        <taxon>Yersiniaceae</taxon>
        <taxon>Rouxiella</taxon>
    </lineage>
</organism>
<proteinExistence type="predicted"/>
<evidence type="ECO:0000313" key="3">
    <source>
        <dbReference type="Proteomes" id="UP000585363"/>
    </source>
</evidence>
<feature type="domain" description="GAPS4 PD-(D/E)XK nuclease" evidence="1">
    <location>
        <begin position="1"/>
        <end position="170"/>
    </location>
</feature>
<protein>
    <recommendedName>
        <fullName evidence="1">GAPS4 PD-(D/E)XK nuclease domain-containing protein</fullName>
    </recommendedName>
</protein>
<sequence length="309" mass="35018">MGEPSKKSGEIGEKLTTQILSCIGWINSLHNVSIKCNTPEHLSKSGKQRTTHGEDQIYIYHSPFHDDTTTIVHVSVKNNLSKYPAEGTLKSKFKEHLKELQETIDCAKHSPELKALNTAKISRKNKFNAGLLIWLHNDESNIECDIISILATTRIEQSVKHPVYVIDNARASFLLKTIDDVQRRFTNCKINFFYPKIGSSILVEENRTGTNLPLELIASEIIPFAIETENGVNLIFYANQTFSADVYKKLISYALQFSNGLVKEIKIGMPDYNPTKHEQDSILARMTFSNRDELITPFSFNRSILSLLE</sequence>
<accession>A0A848MKL0</accession>
<comment type="caution">
    <text evidence="2">The sequence shown here is derived from an EMBL/GenBank/DDBJ whole genome shotgun (WGS) entry which is preliminary data.</text>
</comment>
<name>A0A848MKL0_9GAMM</name>
<dbReference type="Proteomes" id="UP000585363">
    <property type="component" value="Unassembled WGS sequence"/>
</dbReference>
<evidence type="ECO:0000259" key="1">
    <source>
        <dbReference type="Pfam" id="PF26115"/>
    </source>
</evidence>
<dbReference type="EMBL" id="JAADJU010000005">
    <property type="protein sequence ID" value="NMP27492.1"/>
    <property type="molecule type" value="Genomic_DNA"/>
</dbReference>
<dbReference type="InterPro" id="IPR058873">
    <property type="entry name" value="PDDEXK_GAPS4"/>
</dbReference>
<dbReference type="Pfam" id="PF26115">
    <property type="entry name" value="PDDEXK_GAPS4"/>
    <property type="match status" value="1"/>
</dbReference>
<keyword evidence="3" id="KW-1185">Reference proteome</keyword>
<reference evidence="2 3" key="2">
    <citation type="submission" date="2020-06" db="EMBL/GenBank/DDBJ databases">
        <title>Polyphasic characterization of a Rahnella strain isolated from tree sap.</title>
        <authorList>
            <person name="Kim I.S."/>
        </authorList>
    </citation>
    <scope>NUCLEOTIDE SEQUENCE [LARGE SCALE GENOMIC DNA]</scope>
    <source>
        <strain evidence="2 3">SAP-1</strain>
    </source>
</reference>
<gene>
    <name evidence="2" type="ORF">GW590_11535</name>
</gene>
<dbReference type="RefSeq" id="WP_169403196.1">
    <property type="nucleotide sequence ID" value="NZ_JAADJU010000005.1"/>
</dbReference>
<dbReference type="AlphaFoldDB" id="A0A848MKL0"/>
<reference evidence="2 3" key="1">
    <citation type="submission" date="2020-01" db="EMBL/GenBank/DDBJ databases">
        <authorList>
            <person name="Lee S.D."/>
        </authorList>
    </citation>
    <scope>NUCLEOTIDE SEQUENCE [LARGE SCALE GENOMIC DNA]</scope>
    <source>
        <strain evidence="2 3">SAP-1</strain>
    </source>
</reference>
<evidence type="ECO:0000313" key="2">
    <source>
        <dbReference type="EMBL" id="NMP27492.1"/>
    </source>
</evidence>